<protein>
    <submittedName>
        <fullName evidence="2">Uncharacterized protein</fullName>
    </submittedName>
</protein>
<feature type="compositionally biased region" description="Basic residues" evidence="1">
    <location>
        <begin position="506"/>
        <end position="517"/>
    </location>
</feature>
<reference evidence="2" key="1">
    <citation type="submission" date="2023-07" db="EMBL/GenBank/DDBJ databases">
        <authorList>
            <consortium name="AG Swart"/>
            <person name="Singh M."/>
            <person name="Singh A."/>
            <person name="Seah K."/>
            <person name="Emmerich C."/>
        </authorList>
    </citation>
    <scope>NUCLEOTIDE SEQUENCE</scope>
    <source>
        <strain evidence="2">DP1</strain>
    </source>
</reference>
<organism evidence="2 3">
    <name type="scientific">Euplotes crassus</name>
    <dbReference type="NCBI Taxonomy" id="5936"/>
    <lineage>
        <taxon>Eukaryota</taxon>
        <taxon>Sar</taxon>
        <taxon>Alveolata</taxon>
        <taxon>Ciliophora</taxon>
        <taxon>Intramacronucleata</taxon>
        <taxon>Spirotrichea</taxon>
        <taxon>Hypotrichia</taxon>
        <taxon>Euplotida</taxon>
        <taxon>Euplotidae</taxon>
        <taxon>Moneuplotes</taxon>
    </lineage>
</organism>
<keyword evidence="3" id="KW-1185">Reference proteome</keyword>
<feature type="region of interest" description="Disordered" evidence="1">
    <location>
        <begin position="470"/>
        <end position="517"/>
    </location>
</feature>
<evidence type="ECO:0000256" key="1">
    <source>
        <dbReference type="SAM" id="MobiDB-lite"/>
    </source>
</evidence>
<feature type="region of interest" description="Disordered" evidence="1">
    <location>
        <begin position="795"/>
        <end position="830"/>
    </location>
</feature>
<accession>A0AAD1UJ64</accession>
<sequence length="912" mass="105805">MLRSKSYTKIKDNRISERLAKVKQEVENLHCAKDGTPPTPALYHIVKTNKVLTEYQVYPKGDASIGITLPTSLIKNLSQESKTHLYKLCQESNLHCSLTMLLDYGEEEQSVYVDSKNSIFGGSRIYHSPDFVKEPEHTKKLYDFEYEKKNDHMNSSTSNNFLFKTKNLRTKDEENKRNPIYYSKVKGFKDNIRCPVIPRALEEISNLSTYTGVFSIDFVPAEDFECAQASIYRSLPNDYYQVGTRQWYDSALKEAYDEYKMFIYTPTSYQIPKVITVEEPKRFDTMMNSTHRSIMNLTYQKSTPNLLKNGPKQGDMSMKNLQGTQDYFLQELNPQEKIIIEPTKRTSEEASQKNLNDFTSTDLIYDQILIHKSQKKHKEEDMSKKIEEMLPNGSPEFREFIYNLLISEKTELENLVIPNNLDIFNEDNNSNEKSLDKDFVDKLSGILNKKYNEEEILTLLKQLFTISRQDQRRASMPTVSPIESSRSDQSQEDASKLSEPPINFEKRKKSTPKSKVHRYLGTSQQEIIVEQKEEDSSNNGEIDADISMVTNKLDPSYEKKIAPEFKPTIIDIMKPEDGAVSYKEARRRPMVYSSYAPSEGNINYESLMGADEVLQVNFKKFTEDKQVEELKKRYELKHHKFVKQWVSKMRRDLLPITHGTAVHQPSKEDSKIFKKKISRIHSTNNKYSIRTIKDDITLTRPSRETNLRRSRNGSNMAKRAYTLMDTGKMLISQDKPRSIIRTPMKSNENSAQIRESTPSAWSQKGREGVISPKSTSTFKEVRFGKEPDFINKYQPKGAYYKRNPGSLSSRSKPLNKIKPKKQKATKPKIPKKYMKYLDKLGGQEFRQDRRDTQPKIWDPPLITALSELPVKPDKKFYEKHIVEKNRSRFPKITSRSSRSKPQKSASSCKDLF</sequence>
<feature type="compositionally biased region" description="Low complexity" evidence="1">
    <location>
        <begin position="902"/>
        <end position="912"/>
    </location>
</feature>
<dbReference type="Proteomes" id="UP001295684">
    <property type="component" value="Unassembled WGS sequence"/>
</dbReference>
<feature type="compositionally biased region" description="Polar residues" evidence="1">
    <location>
        <begin position="477"/>
        <end position="488"/>
    </location>
</feature>
<comment type="caution">
    <text evidence="2">The sequence shown here is derived from an EMBL/GenBank/DDBJ whole genome shotgun (WGS) entry which is preliminary data.</text>
</comment>
<feature type="region of interest" description="Disordered" evidence="1">
    <location>
        <begin position="887"/>
        <end position="912"/>
    </location>
</feature>
<feature type="compositionally biased region" description="Polar residues" evidence="1">
    <location>
        <begin position="746"/>
        <end position="762"/>
    </location>
</feature>
<evidence type="ECO:0000313" key="3">
    <source>
        <dbReference type="Proteomes" id="UP001295684"/>
    </source>
</evidence>
<gene>
    <name evidence="2" type="ORF">ECRASSUSDP1_LOCUS11025</name>
</gene>
<dbReference type="AlphaFoldDB" id="A0AAD1UJ64"/>
<feature type="compositionally biased region" description="Basic residues" evidence="1">
    <location>
        <begin position="813"/>
        <end position="830"/>
    </location>
</feature>
<proteinExistence type="predicted"/>
<dbReference type="EMBL" id="CAMPGE010010875">
    <property type="protein sequence ID" value="CAI2369722.1"/>
    <property type="molecule type" value="Genomic_DNA"/>
</dbReference>
<feature type="region of interest" description="Disordered" evidence="1">
    <location>
        <begin position="746"/>
        <end position="771"/>
    </location>
</feature>
<evidence type="ECO:0000313" key="2">
    <source>
        <dbReference type="EMBL" id="CAI2369722.1"/>
    </source>
</evidence>
<name>A0AAD1UJ64_EUPCR</name>